<dbReference type="SUPFAM" id="SSF54106">
    <property type="entry name" value="LysM domain"/>
    <property type="match status" value="1"/>
</dbReference>
<dbReference type="Proteomes" id="UP000030703">
    <property type="component" value="Unassembled WGS sequence"/>
</dbReference>
<dbReference type="Gene3D" id="3.10.350.10">
    <property type="entry name" value="LysM domain"/>
    <property type="match status" value="2"/>
</dbReference>
<evidence type="ECO:0000313" key="4">
    <source>
        <dbReference type="EMBL" id="EXK23992.1"/>
    </source>
</evidence>
<dbReference type="PROSITE" id="PS51782">
    <property type="entry name" value="LYSM"/>
    <property type="match status" value="2"/>
</dbReference>
<comment type="similarity">
    <text evidence="1">Belongs to the secreted LysM effector family.</text>
</comment>
<evidence type="ECO:0000256" key="1">
    <source>
        <dbReference type="ARBA" id="ARBA00044955"/>
    </source>
</evidence>
<sequence length="145" mass="16421">MRFDTVFVLTSLLGVSDALRRQCKHNPANEGEGWYYTTSIDNADNVAADFCTKPSIIRQWNNIKGNENVRPGKNLKVPCRQRRRDCKKGSGSTGWYTVESGDWLSKIAPDFCTDVRGLLELNPKLKPNPDYIEPGWIVTVPCSWN</sequence>
<organism evidence="4">
    <name type="scientific">Fusarium oxysporum f. sp. melonis 26406</name>
    <dbReference type="NCBI Taxonomy" id="1089452"/>
    <lineage>
        <taxon>Eukaryota</taxon>
        <taxon>Fungi</taxon>
        <taxon>Dikarya</taxon>
        <taxon>Ascomycota</taxon>
        <taxon>Pezizomycotina</taxon>
        <taxon>Sordariomycetes</taxon>
        <taxon>Hypocreomycetidae</taxon>
        <taxon>Hypocreales</taxon>
        <taxon>Nectriaceae</taxon>
        <taxon>Fusarium</taxon>
        <taxon>Fusarium oxysporum species complex</taxon>
    </lineage>
</organism>
<dbReference type="HOGENOM" id="CLU_149482_0_0_1"/>
<name>W9Z5W6_FUSOX</name>
<dbReference type="SMART" id="SM00257">
    <property type="entry name" value="LysM"/>
    <property type="match status" value="2"/>
</dbReference>
<keyword evidence="2" id="KW-0732">Signal</keyword>
<feature type="signal peptide" evidence="2">
    <location>
        <begin position="1"/>
        <end position="18"/>
    </location>
</feature>
<dbReference type="AlphaFoldDB" id="W9Z5W6"/>
<dbReference type="EMBL" id="JH659551">
    <property type="protein sequence ID" value="EXK23992.1"/>
    <property type="molecule type" value="Genomic_DNA"/>
</dbReference>
<protein>
    <recommendedName>
        <fullName evidence="3">LysM domain-containing protein</fullName>
    </recommendedName>
</protein>
<dbReference type="Pfam" id="PF01476">
    <property type="entry name" value="LysM"/>
    <property type="match status" value="2"/>
</dbReference>
<dbReference type="InterPro" id="IPR036779">
    <property type="entry name" value="LysM_dom_sf"/>
</dbReference>
<dbReference type="OrthoDB" id="2107166at2759"/>
<dbReference type="VEuPathDB" id="FungiDB:FOMG_19260"/>
<gene>
    <name evidence="4" type="ORF">FOMG_19260</name>
</gene>
<feature type="domain" description="LysM" evidence="3">
    <location>
        <begin position="33"/>
        <end position="77"/>
    </location>
</feature>
<dbReference type="CDD" id="cd00118">
    <property type="entry name" value="LysM"/>
    <property type="match status" value="1"/>
</dbReference>
<accession>W9Z5W6</accession>
<reference evidence="4" key="2">
    <citation type="submission" date="2012-05" db="EMBL/GenBank/DDBJ databases">
        <title>Annotation of the Genome Sequence of Fusarium oxysporum f. sp. melonis 26406.</title>
        <authorList>
            <consortium name="The Broad Institute Genomics Platform"/>
            <person name="Ma L.-J."/>
            <person name="Corby-Kistler H."/>
            <person name="Broz K."/>
            <person name="Gale L.R."/>
            <person name="Jonkers W."/>
            <person name="O'Donnell K."/>
            <person name="Ploetz R."/>
            <person name="Steinberg C."/>
            <person name="Schwartz D.C."/>
            <person name="VanEtten H."/>
            <person name="Zhou S."/>
            <person name="Young S.K."/>
            <person name="Zeng Q."/>
            <person name="Gargeya S."/>
            <person name="Fitzgerald M."/>
            <person name="Abouelleil A."/>
            <person name="Alvarado L."/>
            <person name="Chapman S.B."/>
            <person name="Gainer-Dewar J."/>
            <person name="Goldberg J."/>
            <person name="Griggs A."/>
            <person name="Gujja S."/>
            <person name="Hansen M."/>
            <person name="Howarth C."/>
            <person name="Imamovic A."/>
            <person name="Ireland A."/>
            <person name="Larimer J."/>
            <person name="McCowan C."/>
            <person name="Murphy C."/>
            <person name="Pearson M."/>
            <person name="Poon T.W."/>
            <person name="Priest M."/>
            <person name="Roberts A."/>
            <person name="Saif S."/>
            <person name="Shea T."/>
            <person name="Sykes S."/>
            <person name="Wortman J."/>
            <person name="Nusbaum C."/>
            <person name="Birren B."/>
        </authorList>
    </citation>
    <scope>NUCLEOTIDE SEQUENCE</scope>
    <source>
        <strain evidence="4">26406</strain>
    </source>
</reference>
<reference evidence="4" key="1">
    <citation type="submission" date="2012-04" db="EMBL/GenBank/DDBJ databases">
        <title>The Genome Sequence of Fusarium oxysporum melonis.</title>
        <authorList>
            <consortium name="The Broad Institute Genome Sequencing Platform"/>
            <person name="Ma L.-J."/>
            <person name="Gale L.R."/>
            <person name="Schwartz D.C."/>
            <person name="Zhou S."/>
            <person name="Corby-Kistler H."/>
            <person name="Young S.K."/>
            <person name="Zeng Q."/>
            <person name="Gargeya S."/>
            <person name="Fitzgerald M."/>
            <person name="Haas B."/>
            <person name="Abouelleil A."/>
            <person name="Alvarado L."/>
            <person name="Arachchi H.M."/>
            <person name="Berlin A."/>
            <person name="Brown A."/>
            <person name="Chapman S.B."/>
            <person name="Chen Z."/>
            <person name="Dunbar C."/>
            <person name="Freedman E."/>
            <person name="Gearin G."/>
            <person name="Goldberg J."/>
            <person name="Griggs A."/>
            <person name="Gujja S."/>
            <person name="Heiman D."/>
            <person name="Howarth C."/>
            <person name="Larson L."/>
            <person name="Lui A."/>
            <person name="MacDonald P.J.P."/>
            <person name="Montmayeur A."/>
            <person name="Murphy C."/>
            <person name="Neiman D."/>
            <person name="Pearson M."/>
            <person name="Priest M."/>
            <person name="Roberts A."/>
            <person name="Saif S."/>
            <person name="Shea T."/>
            <person name="Shenoy N."/>
            <person name="Sisk P."/>
            <person name="Stolte C."/>
            <person name="Sykes S."/>
            <person name="Wortman J."/>
            <person name="Nusbaum C."/>
            <person name="Birren B."/>
        </authorList>
    </citation>
    <scope>NUCLEOTIDE SEQUENCE</scope>
    <source>
        <strain evidence="4">26406</strain>
    </source>
</reference>
<evidence type="ECO:0000256" key="2">
    <source>
        <dbReference type="SAM" id="SignalP"/>
    </source>
</evidence>
<proteinExistence type="inferred from homology"/>
<feature type="chain" id="PRO_5004933369" description="LysM domain-containing protein" evidence="2">
    <location>
        <begin position="19"/>
        <end position="145"/>
    </location>
</feature>
<feature type="domain" description="LysM" evidence="3">
    <location>
        <begin position="94"/>
        <end position="140"/>
    </location>
</feature>
<dbReference type="InterPro" id="IPR018392">
    <property type="entry name" value="LysM"/>
</dbReference>
<evidence type="ECO:0000259" key="3">
    <source>
        <dbReference type="PROSITE" id="PS51782"/>
    </source>
</evidence>